<sequence length="199" mass="22378">MINIAEIIHILLPLLGLLVLILGFILKRSNYILVALWVSLITLLLEYRDSGGEILGSYFNYFHATTYSVNLVVLVVSILYFMFAFLPKTKKTIVHYLTGLVSALVVTGAILLLSNLWINARFVEDRLPGTPILQVATFSKQPYCDYKYVFYKVNSGGKVKFMCPNHYGLLPSTGELTTAPGFVIKQLPKQVQDNLQKQT</sequence>
<dbReference type="Proteomes" id="UP001222087">
    <property type="component" value="Chromosome"/>
</dbReference>
<protein>
    <submittedName>
        <fullName evidence="2">Type I secretion system protein LssZ</fullName>
    </submittedName>
</protein>
<dbReference type="RefSeq" id="WP_275090153.1">
    <property type="nucleotide sequence ID" value="NZ_CP119078.1"/>
</dbReference>
<keyword evidence="3" id="KW-1185">Reference proteome</keyword>
<evidence type="ECO:0000313" key="3">
    <source>
        <dbReference type="Proteomes" id="UP001222087"/>
    </source>
</evidence>
<feature type="transmembrane region" description="Helical" evidence="1">
    <location>
        <begin position="31"/>
        <end position="47"/>
    </location>
</feature>
<feature type="transmembrane region" description="Helical" evidence="1">
    <location>
        <begin position="6"/>
        <end position="26"/>
    </location>
</feature>
<keyword evidence="1" id="KW-1133">Transmembrane helix</keyword>
<feature type="transmembrane region" description="Helical" evidence="1">
    <location>
        <begin position="93"/>
        <end position="118"/>
    </location>
</feature>
<proteinExistence type="predicted"/>
<keyword evidence="1" id="KW-0812">Transmembrane</keyword>
<organism evidence="2 3">
    <name type="scientific">Legionella cardiaca</name>
    <dbReference type="NCBI Taxonomy" id="1071983"/>
    <lineage>
        <taxon>Bacteria</taxon>
        <taxon>Pseudomonadati</taxon>
        <taxon>Pseudomonadota</taxon>
        <taxon>Gammaproteobacteria</taxon>
        <taxon>Legionellales</taxon>
        <taxon>Legionellaceae</taxon>
        <taxon>Legionella</taxon>
    </lineage>
</organism>
<name>A0ABY8AXW2_9GAMM</name>
<feature type="transmembrane region" description="Helical" evidence="1">
    <location>
        <begin position="67"/>
        <end position="86"/>
    </location>
</feature>
<accession>A0ABY8AXW2</accession>
<evidence type="ECO:0000256" key="1">
    <source>
        <dbReference type="SAM" id="Phobius"/>
    </source>
</evidence>
<keyword evidence="1" id="KW-0472">Membrane</keyword>
<evidence type="ECO:0000313" key="2">
    <source>
        <dbReference type="EMBL" id="WED44335.1"/>
    </source>
</evidence>
<gene>
    <name evidence="2" type="ORF">PXX05_05990</name>
</gene>
<dbReference type="EMBL" id="CP119078">
    <property type="protein sequence ID" value="WED44335.1"/>
    <property type="molecule type" value="Genomic_DNA"/>
</dbReference>
<reference evidence="2 3" key="1">
    <citation type="submission" date="2023-02" db="EMBL/GenBank/DDBJ databases">
        <title>Genome Sequence of L. cardiaca H63T.</title>
        <authorList>
            <person name="Lopez A.E."/>
            <person name="Cianciotto N.P."/>
        </authorList>
    </citation>
    <scope>NUCLEOTIDE SEQUENCE [LARGE SCALE GENOMIC DNA]</scope>
    <source>
        <strain evidence="2 3">H63</strain>
    </source>
</reference>